<organism evidence="4">
    <name type="scientific">Taenia asiatica</name>
    <name type="common">Asian tapeworm</name>
    <dbReference type="NCBI Taxonomy" id="60517"/>
    <lineage>
        <taxon>Eukaryota</taxon>
        <taxon>Metazoa</taxon>
        <taxon>Spiralia</taxon>
        <taxon>Lophotrochozoa</taxon>
        <taxon>Platyhelminthes</taxon>
        <taxon>Cestoda</taxon>
        <taxon>Eucestoda</taxon>
        <taxon>Cyclophyllidea</taxon>
        <taxon>Taeniidae</taxon>
        <taxon>Taenia</taxon>
    </lineage>
</organism>
<dbReference type="OrthoDB" id="6283745at2759"/>
<accession>A0A0R3VTB5</accession>
<dbReference type="STRING" id="60517.A0A0R3VTB5"/>
<evidence type="ECO:0000313" key="3">
    <source>
        <dbReference type="Proteomes" id="UP000282613"/>
    </source>
</evidence>
<dbReference type="EMBL" id="UYRS01000060">
    <property type="protein sequence ID" value="VDK21021.1"/>
    <property type="molecule type" value="Genomic_DNA"/>
</dbReference>
<gene>
    <name evidence="2" type="ORF">TASK_LOCUS470</name>
</gene>
<reference evidence="2 3" key="2">
    <citation type="submission" date="2018-11" db="EMBL/GenBank/DDBJ databases">
        <authorList>
            <consortium name="Pathogen Informatics"/>
        </authorList>
    </citation>
    <scope>NUCLEOTIDE SEQUENCE [LARGE SCALE GENOMIC DNA]</scope>
</reference>
<reference evidence="4" key="1">
    <citation type="submission" date="2017-02" db="UniProtKB">
        <authorList>
            <consortium name="WormBaseParasite"/>
        </authorList>
    </citation>
    <scope>IDENTIFICATION</scope>
</reference>
<proteinExistence type="predicted"/>
<dbReference type="Proteomes" id="UP000282613">
    <property type="component" value="Unassembled WGS sequence"/>
</dbReference>
<protein>
    <submittedName>
        <fullName evidence="4">Transmembrane protein</fullName>
    </submittedName>
</protein>
<evidence type="ECO:0000256" key="1">
    <source>
        <dbReference type="SAM" id="MobiDB-lite"/>
    </source>
</evidence>
<evidence type="ECO:0000313" key="2">
    <source>
        <dbReference type="EMBL" id="VDK21021.1"/>
    </source>
</evidence>
<evidence type="ECO:0000313" key="4">
    <source>
        <dbReference type="WBParaSite" id="TASK_0000046901-mRNA-1"/>
    </source>
</evidence>
<feature type="region of interest" description="Disordered" evidence="1">
    <location>
        <begin position="29"/>
        <end position="52"/>
    </location>
</feature>
<keyword evidence="3" id="KW-1185">Reference proteome</keyword>
<dbReference type="AlphaFoldDB" id="A0A0R3VTB5"/>
<name>A0A0R3VTB5_TAEAS</name>
<sequence length="147" mass="15815">MSRNPRQAGVLGSIHGSTTGIRMAGSLQYDADSGDSGRGPSEDGNQLMMLENQRDEEGRNFKVLQLLQLVPMAVFYSKAESSEAELLYFVIGGASACIHGFSALYGCESKRCIQASSCVTVKSTKSCFSMSDPSFTSLEYPGPPPER</sequence>
<dbReference type="WBParaSite" id="TASK_0000046901-mRNA-1">
    <property type="protein sequence ID" value="TASK_0000046901-mRNA-1"/>
    <property type="gene ID" value="TASK_0000046901"/>
</dbReference>